<dbReference type="GO" id="GO:0003677">
    <property type="term" value="F:DNA binding"/>
    <property type="evidence" value="ECO:0007669"/>
    <property type="project" value="InterPro"/>
</dbReference>
<reference evidence="2" key="1">
    <citation type="journal article" date="2020" name="mSystems">
        <title>Genome- and Community-Level Interaction Insights into Carbon Utilization and Element Cycling Functions of Hydrothermarchaeota in Hydrothermal Sediment.</title>
        <authorList>
            <person name="Zhou Z."/>
            <person name="Liu Y."/>
            <person name="Xu W."/>
            <person name="Pan J."/>
            <person name="Luo Z.H."/>
            <person name="Li M."/>
        </authorList>
    </citation>
    <scope>NUCLEOTIDE SEQUENCE [LARGE SCALE GENOMIC DNA]</scope>
    <source>
        <strain evidence="2">HyVt-19</strain>
    </source>
</reference>
<feature type="domain" description="HTH cro/C1-type" evidence="1">
    <location>
        <begin position="66"/>
        <end position="107"/>
    </location>
</feature>
<dbReference type="Gene3D" id="1.10.260.40">
    <property type="entry name" value="lambda repressor-like DNA-binding domains"/>
    <property type="match status" value="1"/>
</dbReference>
<comment type="caution">
    <text evidence="2">The sequence shown here is derived from an EMBL/GenBank/DDBJ whole genome shotgun (WGS) entry which is preliminary data.</text>
</comment>
<proteinExistence type="predicted"/>
<protein>
    <recommendedName>
        <fullName evidence="1">HTH cro/C1-type domain-containing protein</fullName>
    </recommendedName>
</protein>
<dbReference type="InterPro" id="IPR010744">
    <property type="entry name" value="Phage_CI_N"/>
</dbReference>
<evidence type="ECO:0000259" key="1">
    <source>
        <dbReference type="PROSITE" id="PS50943"/>
    </source>
</evidence>
<organism evidence="2">
    <name type="scientific">Thermodesulforhabdus norvegica</name>
    <dbReference type="NCBI Taxonomy" id="39841"/>
    <lineage>
        <taxon>Bacteria</taxon>
        <taxon>Pseudomonadati</taxon>
        <taxon>Thermodesulfobacteriota</taxon>
        <taxon>Syntrophobacteria</taxon>
        <taxon>Syntrophobacterales</taxon>
        <taxon>Thermodesulforhabdaceae</taxon>
        <taxon>Thermodesulforhabdus</taxon>
    </lineage>
</organism>
<name>A0A7C0WUT0_9BACT</name>
<dbReference type="Pfam" id="PF07022">
    <property type="entry name" value="Phage_CI_repr"/>
    <property type="match status" value="1"/>
</dbReference>
<dbReference type="CDD" id="cd00093">
    <property type="entry name" value="HTH_XRE"/>
    <property type="match status" value="1"/>
</dbReference>
<dbReference type="PROSITE" id="PS50943">
    <property type="entry name" value="HTH_CROC1"/>
    <property type="match status" value="1"/>
</dbReference>
<dbReference type="SUPFAM" id="SSF47413">
    <property type="entry name" value="lambda repressor-like DNA-binding domains"/>
    <property type="match status" value="1"/>
</dbReference>
<sequence>MRINLIRGIYALFCCVFTPDWSYSFCGWKYVTLSDKGCMICRKTRHWMPKKILERMKQAVGAKTDEQLARGLGTRRSTITNWRSRRSIPFEKVVLFCRKYSVSPTWLIFGVGPRDLRDLRKVTEERLKLLELMEDLDEADIQQVMIYVGDKVRIRDLEKELRELRKYLE</sequence>
<gene>
    <name evidence="2" type="ORF">ENG14_03300</name>
</gene>
<dbReference type="InterPro" id="IPR001387">
    <property type="entry name" value="Cro/C1-type_HTH"/>
</dbReference>
<dbReference type="GO" id="GO:0045892">
    <property type="term" value="P:negative regulation of DNA-templated transcription"/>
    <property type="evidence" value="ECO:0007669"/>
    <property type="project" value="InterPro"/>
</dbReference>
<dbReference type="Proteomes" id="UP000886355">
    <property type="component" value="Unassembled WGS sequence"/>
</dbReference>
<dbReference type="AlphaFoldDB" id="A0A7C0WUT0"/>
<evidence type="ECO:0000313" key="2">
    <source>
        <dbReference type="EMBL" id="HDL89910.1"/>
    </source>
</evidence>
<dbReference type="InterPro" id="IPR010982">
    <property type="entry name" value="Lambda_DNA-bd_dom_sf"/>
</dbReference>
<dbReference type="EMBL" id="DQZW01000152">
    <property type="protein sequence ID" value="HDL89910.1"/>
    <property type="molecule type" value="Genomic_DNA"/>
</dbReference>
<accession>A0A7C0WUT0</accession>